<name>A0A2Z6R2H5_9GLOM</name>
<evidence type="ECO:0000313" key="1">
    <source>
        <dbReference type="EMBL" id="GBB91824.1"/>
    </source>
</evidence>
<organism evidence="1 2">
    <name type="scientific">Rhizophagus clarus</name>
    <dbReference type="NCBI Taxonomy" id="94130"/>
    <lineage>
        <taxon>Eukaryota</taxon>
        <taxon>Fungi</taxon>
        <taxon>Fungi incertae sedis</taxon>
        <taxon>Mucoromycota</taxon>
        <taxon>Glomeromycotina</taxon>
        <taxon>Glomeromycetes</taxon>
        <taxon>Glomerales</taxon>
        <taxon>Glomeraceae</taxon>
        <taxon>Rhizophagus</taxon>
    </lineage>
</organism>
<sequence>MNWTGGKRNKIKVKLELQKQKEFFNRQRLKKVHSFLNIEPRRTRTLTSIEVVRRNETPRNNFLSNDYFNVDKKLLLDKTCKDSIILDIDNDDPDFTKRKQFLLQDNDWAGFEFTVCNLN</sequence>
<reference evidence="1 2" key="1">
    <citation type="submission" date="2017-11" db="EMBL/GenBank/DDBJ databases">
        <title>The genome of Rhizophagus clarus HR1 reveals common genetic basis of auxotrophy among arbuscular mycorrhizal fungi.</title>
        <authorList>
            <person name="Kobayashi Y."/>
        </authorList>
    </citation>
    <scope>NUCLEOTIDE SEQUENCE [LARGE SCALE GENOMIC DNA]</scope>
    <source>
        <strain evidence="1 2">HR1</strain>
    </source>
</reference>
<protein>
    <submittedName>
        <fullName evidence="1">Uncharacterized protein</fullName>
    </submittedName>
</protein>
<comment type="caution">
    <text evidence="1">The sequence shown here is derived from an EMBL/GenBank/DDBJ whole genome shotgun (WGS) entry which is preliminary data.</text>
</comment>
<dbReference type="Proteomes" id="UP000247702">
    <property type="component" value="Unassembled WGS sequence"/>
</dbReference>
<dbReference type="EMBL" id="BEXD01001024">
    <property type="protein sequence ID" value="GBB91824.1"/>
    <property type="molecule type" value="Genomic_DNA"/>
</dbReference>
<accession>A0A2Z6R2H5</accession>
<evidence type="ECO:0000313" key="2">
    <source>
        <dbReference type="Proteomes" id="UP000247702"/>
    </source>
</evidence>
<proteinExistence type="predicted"/>
<dbReference type="AlphaFoldDB" id="A0A2Z6R2H5"/>
<keyword evidence="2" id="KW-1185">Reference proteome</keyword>
<gene>
    <name evidence="1" type="ORF">RclHR1_01920028</name>
</gene>